<protein>
    <submittedName>
        <fullName evidence="3">Uncharacterized protein</fullName>
    </submittedName>
</protein>
<accession>A0A9Q3UJE2</accession>
<evidence type="ECO:0000256" key="1">
    <source>
        <dbReference type="SAM" id="MobiDB-lite"/>
    </source>
</evidence>
<dbReference type="EMBL" id="JAJGNA010000001">
    <property type="protein sequence ID" value="MCC4307310.1"/>
    <property type="molecule type" value="Genomic_DNA"/>
</dbReference>
<dbReference type="RefSeq" id="WP_228232527.1">
    <property type="nucleotide sequence ID" value="NZ_JAJGNA010000001.1"/>
</dbReference>
<evidence type="ECO:0000256" key="2">
    <source>
        <dbReference type="SAM" id="SignalP"/>
    </source>
</evidence>
<keyword evidence="4" id="KW-1185">Reference proteome</keyword>
<sequence length="62" mass="6648">MTKLAIQGLIAITSALWLPAQADLARTVWGGDQAGEARSVNDDVAENSPTLFVPGPDRDRRD</sequence>
<evidence type="ECO:0000313" key="3">
    <source>
        <dbReference type="EMBL" id="MCC4307310.1"/>
    </source>
</evidence>
<dbReference type="Proteomes" id="UP001108027">
    <property type="component" value="Unassembled WGS sequence"/>
</dbReference>
<keyword evidence="2" id="KW-0732">Signal</keyword>
<organism evidence="3 4">
    <name type="scientific">Alloalcanivorax marinus</name>
    <dbReference type="NCBI Taxonomy" id="1177169"/>
    <lineage>
        <taxon>Bacteria</taxon>
        <taxon>Pseudomonadati</taxon>
        <taxon>Pseudomonadota</taxon>
        <taxon>Gammaproteobacteria</taxon>
        <taxon>Oceanospirillales</taxon>
        <taxon>Alcanivoracaceae</taxon>
        <taxon>Alloalcanivorax</taxon>
    </lineage>
</organism>
<reference evidence="3" key="1">
    <citation type="submission" date="2021-10" db="EMBL/GenBank/DDBJ databases">
        <title>The diversity and Nitrogen Metabolism of Culturable Nitrate-Utilizing Bacteria Within the Oxygen Minimum Zone of the Changjiang (Yangtze River)Estuary.</title>
        <authorList>
            <person name="Zhang D."/>
            <person name="Zheng J."/>
            <person name="Liu S."/>
            <person name="He W."/>
        </authorList>
    </citation>
    <scope>NUCLEOTIDE SEQUENCE</scope>
    <source>
        <strain evidence="3">FXH-223</strain>
    </source>
</reference>
<name>A0A9Q3UJE2_9GAMM</name>
<feature type="chain" id="PRO_5040125305" evidence="2">
    <location>
        <begin position="23"/>
        <end position="62"/>
    </location>
</feature>
<evidence type="ECO:0000313" key="4">
    <source>
        <dbReference type="Proteomes" id="UP001108027"/>
    </source>
</evidence>
<feature type="signal peptide" evidence="2">
    <location>
        <begin position="1"/>
        <end position="22"/>
    </location>
</feature>
<gene>
    <name evidence="3" type="ORF">LL252_01890</name>
</gene>
<feature type="region of interest" description="Disordered" evidence="1">
    <location>
        <begin position="37"/>
        <end position="62"/>
    </location>
</feature>
<comment type="caution">
    <text evidence="3">The sequence shown here is derived from an EMBL/GenBank/DDBJ whole genome shotgun (WGS) entry which is preliminary data.</text>
</comment>
<proteinExistence type="predicted"/>
<dbReference type="AlphaFoldDB" id="A0A9Q3UJE2"/>